<dbReference type="SMR" id="A0A483ZE25"/>
<organism evidence="8">
    <name type="scientific">Klebsiella pneumoniae</name>
    <dbReference type="NCBI Taxonomy" id="573"/>
    <lineage>
        <taxon>Bacteria</taxon>
        <taxon>Pseudomonadati</taxon>
        <taxon>Pseudomonadota</taxon>
        <taxon>Gammaproteobacteria</taxon>
        <taxon>Enterobacterales</taxon>
        <taxon>Enterobacteriaceae</taxon>
        <taxon>Klebsiella/Raoultella group</taxon>
        <taxon>Klebsiella</taxon>
        <taxon>Klebsiella pneumoniae complex</taxon>
    </lineage>
</organism>
<name>A0A483ZE25_KLEPN</name>
<dbReference type="Pfam" id="PF24622">
    <property type="entry name" value="TMP_4"/>
    <property type="match status" value="1"/>
</dbReference>
<dbReference type="GO" id="GO:0016460">
    <property type="term" value="C:myosin II complex"/>
    <property type="evidence" value="ECO:0007669"/>
    <property type="project" value="TreeGrafter"/>
</dbReference>
<dbReference type="AlphaFoldDB" id="A0A483ZE25"/>
<feature type="region of interest" description="Disordered" evidence="2">
    <location>
        <begin position="709"/>
        <end position="739"/>
    </location>
</feature>
<feature type="coiled-coil region" evidence="1">
    <location>
        <begin position="905"/>
        <end position="932"/>
    </location>
</feature>
<feature type="compositionally biased region" description="Basic and acidic residues" evidence="2">
    <location>
        <begin position="718"/>
        <end position="739"/>
    </location>
</feature>
<dbReference type="InterPro" id="IPR009628">
    <property type="entry name" value="Phage_tape_measure_N"/>
</dbReference>
<dbReference type="GO" id="GO:0051015">
    <property type="term" value="F:actin filament binding"/>
    <property type="evidence" value="ECO:0007669"/>
    <property type="project" value="TreeGrafter"/>
</dbReference>
<dbReference type="RefSeq" id="WP_043906943.1">
    <property type="nucleotide sequence ID" value="NZ_AP018750.1"/>
</dbReference>
<evidence type="ECO:0000313" key="8">
    <source>
        <dbReference type="EMBL" id="TCZ41582.1"/>
    </source>
</evidence>
<dbReference type="EMBL" id="SDBZ01000004">
    <property type="protein sequence ID" value="TCW97474.1"/>
    <property type="molecule type" value="Genomic_DNA"/>
</dbReference>
<sequence>MTEQTSRLAIILDSTGAEKNADSLASALNKITAEGEKAEFATDNLSAATKDLNSHLKVGPKHAIENAKSTRSQREEIEKLLDKLDPTSKAFDELDKAMERLKKANLSGVLGAEEFSHYSSIIDQTRNRLQSAQDELTGYTQAQREAAKAAQDSAAQQAQQERILTQLQARLDPVTHALQALDEQQRQIFEYTYSGALSIQQYDAYSAKIAEARRELNGEAQAERDAVKAQEEQRASLQRLVGQLDPFSAALDKIKKQRAELSAAKDAGLLTPEYHAELSNKLDLTEKGLNQVSNEMRYGAISAGQYKNAMRLLPAQLNDIAVGLAGGMPLFTIFMQQGSQIADSFGGWGNLFEIIKQQLLGAGDAADESSDSLSANANSLSENAENAKKLTGFLNPMTIGIGALVAVVGTLTYAWYKGSQEQQEFNKSLVLTGNIAGVTTGQLADMARSVADNTGNTTAAAAQALNRVVSGGKIATGSMQTVTEAVVAMNDATDESIDSMVADFEKIAQNPVAAIGELNDKYHFLTLATYNQIKALQDEGNQQEAARLATEAYAATMKQRADEITESLGTLQSAWKWLGDEAKGAWDAMLNIGREKSLESQLEEAEKALENAQRSRGLGNGLWNTYGVNYQGSDNAIAQAQAQVDSLRGQITAQGVLNDAISTYNKRQQKGVDAMRRLDAQADRMASNESKRKKELAQLDRDLADARAAGRAISAEDEAARRKEINEKYKDPKTPKGKSYTEDAATRLLDQINQQTAAMQSQLDASDKLNSATQARIKFEQQIADLKSKTQLTADQKSILSRSDEILQAYKQQEALQNSVKTLDDYRKMQEQVKTKDERTNDLLKTRLELLEKAKATGQLKPGEYEKTRADIYQNTDMQLPSTVRNVVGNTTPTGGQLSGTFGGMQQQYSQLDQAQKDLDAWLARKEEAYVKAGAITAEGEARMQKTRADAANAAAVIEAQKNAIITSTTQSMMDSGLSILADGFGQQSGIYKAAFAASKAYAIAQSMVAINAGIAQAANMPFPSNLIAMASVAAQTASIVSNIKAVADTGFASGGYTGPGGKYQPAGIVHKGEYVFDQASTNRIGVSQLEALRNGQPLDATLGRTGFGTGVQNVNSDNSSKTTIHAPIEQHFHTPTGVTPDQMALSMAQTQKRATTEALDQVAAQLLRGDGKVGKAMRSKYPGRGLE</sequence>
<evidence type="ECO:0000259" key="3">
    <source>
        <dbReference type="Pfam" id="PF06791"/>
    </source>
</evidence>
<evidence type="ECO:0000313" key="4">
    <source>
        <dbReference type="EMBL" id="TCW97474.1"/>
    </source>
</evidence>
<keyword evidence="1" id="KW-0175">Coiled coil</keyword>
<evidence type="ECO:0000256" key="2">
    <source>
        <dbReference type="SAM" id="MobiDB-lite"/>
    </source>
</evidence>
<evidence type="ECO:0000256" key="1">
    <source>
        <dbReference type="SAM" id="Coils"/>
    </source>
</evidence>
<evidence type="ECO:0000313" key="7">
    <source>
        <dbReference type="EMBL" id="TCZ33937.1"/>
    </source>
</evidence>
<feature type="domain" description="Bacteriophage tail tape measure N-terminal" evidence="3">
    <location>
        <begin position="296"/>
        <end position="359"/>
    </location>
</feature>
<dbReference type="EMBL" id="SDDT01000061">
    <property type="protein sequence ID" value="TCZ41582.1"/>
    <property type="molecule type" value="Genomic_DNA"/>
</dbReference>
<evidence type="ECO:0000313" key="5">
    <source>
        <dbReference type="EMBL" id="TCX29915.1"/>
    </source>
</evidence>
<dbReference type="EMBL" id="SDDL01000061">
    <property type="protein sequence ID" value="TCY83107.1"/>
    <property type="molecule type" value="Genomic_DNA"/>
</dbReference>
<proteinExistence type="predicted"/>
<gene>
    <name evidence="5" type="ORF">ETE94_04705</name>
    <name evidence="4" type="ORF">ETF12_04420</name>
    <name evidence="8" type="ORF">ETH60_24700</name>
    <name evidence="7" type="ORF">ETH89_09350</name>
    <name evidence="6" type="ORF">ETH94_23110</name>
</gene>
<protein>
    <submittedName>
        <fullName evidence="8">Phage tail tape measure protein</fullName>
    </submittedName>
</protein>
<feature type="coiled-coil region" evidence="1">
    <location>
        <begin position="202"/>
        <end position="240"/>
    </location>
</feature>
<evidence type="ECO:0000313" key="6">
    <source>
        <dbReference type="EMBL" id="TCY83107.1"/>
    </source>
</evidence>
<comment type="caution">
    <text evidence="8">The sequence shown here is derived from an EMBL/GenBank/DDBJ whole genome shotgun (WGS) entry which is preliminary data.</text>
</comment>
<dbReference type="PANTHER" id="PTHR45615">
    <property type="entry name" value="MYOSIN HEAVY CHAIN, NON-MUSCLE"/>
    <property type="match status" value="1"/>
</dbReference>
<dbReference type="EMBL" id="SDCD01000005">
    <property type="protein sequence ID" value="TCX29915.1"/>
    <property type="molecule type" value="Genomic_DNA"/>
</dbReference>
<dbReference type="Pfam" id="PF06791">
    <property type="entry name" value="TMP_2"/>
    <property type="match status" value="2"/>
</dbReference>
<accession>A0A483ZE25</accession>
<reference evidence="8" key="1">
    <citation type="submission" date="2019-01" db="EMBL/GenBank/DDBJ databases">
        <authorList>
            <person name="Lista F."/>
            <person name="Anselmo A."/>
        </authorList>
    </citation>
    <scope>NUCLEOTIDE SEQUENCE</scope>
    <source>
        <strain evidence="6">10R</strain>
        <strain evidence="5">19S</strain>
        <strain evidence="4">23S</strain>
        <strain evidence="8">2R</strain>
        <strain evidence="7">4R</strain>
    </source>
</reference>
<dbReference type="GO" id="GO:0000146">
    <property type="term" value="F:microfilament motor activity"/>
    <property type="evidence" value="ECO:0007669"/>
    <property type="project" value="TreeGrafter"/>
</dbReference>
<feature type="domain" description="Bacteriophage tail tape measure N-terminal" evidence="3">
    <location>
        <begin position="388"/>
        <end position="534"/>
    </location>
</feature>
<dbReference type="GO" id="GO:0032982">
    <property type="term" value="C:myosin filament"/>
    <property type="evidence" value="ECO:0007669"/>
    <property type="project" value="TreeGrafter"/>
</dbReference>
<dbReference type="EMBL" id="SDDR01000008">
    <property type="protein sequence ID" value="TCZ33937.1"/>
    <property type="molecule type" value="Genomic_DNA"/>
</dbReference>
<dbReference type="GO" id="GO:0005737">
    <property type="term" value="C:cytoplasm"/>
    <property type="evidence" value="ECO:0007669"/>
    <property type="project" value="TreeGrafter"/>
</dbReference>
<dbReference type="PANTHER" id="PTHR45615:SF40">
    <property type="entry name" value="MYOSIN HEAVY CHAIN, NON-MUSCLE"/>
    <property type="match status" value="1"/>
</dbReference>